<dbReference type="EMBL" id="BPRB01000394">
    <property type="protein sequence ID" value="GJE62741.1"/>
    <property type="molecule type" value="Genomic_DNA"/>
</dbReference>
<dbReference type="Proteomes" id="UP001055057">
    <property type="component" value="Unassembled WGS sequence"/>
</dbReference>
<comment type="caution">
    <text evidence="1">The sequence shown here is derived from an EMBL/GenBank/DDBJ whole genome shotgun (WGS) entry which is preliminary data.</text>
</comment>
<evidence type="ECO:0000313" key="1">
    <source>
        <dbReference type="EMBL" id="GJE62741.1"/>
    </source>
</evidence>
<reference evidence="1" key="1">
    <citation type="journal article" date="2021" name="Front. Microbiol.">
        <title>Comprehensive Comparative Genomics and Phenotyping of Methylobacterium Species.</title>
        <authorList>
            <person name="Alessa O."/>
            <person name="Ogura Y."/>
            <person name="Fujitani Y."/>
            <person name="Takami H."/>
            <person name="Hayashi T."/>
            <person name="Sahin N."/>
            <person name="Tani A."/>
        </authorList>
    </citation>
    <scope>NUCLEOTIDE SEQUENCE</scope>
    <source>
        <strain evidence="1">DSM 23632</strain>
    </source>
</reference>
<dbReference type="RefSeq" id="WP_238185378.1">
    <property type="nucleotide sequence ID" value="NZ_BPRB01000394.1"/>
</dbReference>
<reference evidence="1" key="2">
    <citation type="submission" date="2021-08" db="EMBL/GenBank/DDBJ databases">
        <authorList>
            <person name="Tani A."/>
            <person name="Ola A."/>
            <person name="Ogura Y."/>
            <person name="Katsura K."/>
            <person name="Hayashi T."/>
        </authorList>
    </citation>
    <scope>NUCLEOTIDE SEQUENCE</scope>
    <source>
        <strain evidence="1">DSM 23632</strain>
    </source>
</reference>
<keyword evidence="2" id="KW-1185">Reference proteome</keyword>
<gene>
    <name evidence="1" type="ORF">MPOCJGCO_4876</name>
</gene>
<evidence type="ECO:0000313" key="2">
    <source>
        <dbReference type="Proteomes" id="UP001055057"/>
    </source>
</evidence>
<accession>A0ABQ4U617</accession>
<evidence type="ECO:0008006" key="3">
    <source>
        <dbReference type="Google" id="ProtNLM"/>
    </source>
</evidence>
<sequence>MSIENFANELPPVARLTNLENYLVEEDRTSPIDAFTRGIKEILSQGSEEFLQSSGYIGRLLVLAVVASAESYFRTVLSMAMELCPLSKANASEKTINLGGLLWHGHQRYSYSAFDNASFSSAQEIRKATREYISFNLDDSIFKIPLEEFDKVCQFRHGIVHGDGFLPGKNAVKLDIRQYDRPVRITIRYQQLQEVTAVVNTLVVLFNRQLFSEFCHRWAIGWRRRADWRPESEGESFSRIWAIFHSQEEWERRRDRAAINQAACLELVRNTYQLR</sequence>
<organism evidence="1 2">
    <name type="scientific">Methylobacterium trifolii</name>
    <dbReference type="NCBI Taxonomy" id="1003092"/>
    <lineage>
        <taxon>Bacteria</taxon>
        <taxon>Pseudomonadati</taxon>
        <taxon>Pseudomonadota</taxon>
        <taxon>Alphaproteobacteria</taxon>
        <taxon>Hyphomicrobiales</taxon>
        <taxon>Methylobacteriaceae</taxon>
        <taxon>Methylobacterium</taxon>
    </lineage>
</organism>
<protein>
    <recommendedName>
        <fullName evidence="3">RiboL-PSP-HEPN domain-containing protein</fullName>
    </recommendedName>
</protein>
<name>A0ABQ4U617_9HYPH</name>
<proteinExistence type="predicted"/>